<gene>
    <name evidence="1" type="ORF">CR513_61280</name>
</gene>
<keyword evidence="2" id="KW-1185">Reference proteome</keyword>
<dbReference type="AlphaFoldDB" id="A0A371E3F1"/>
<dbReference type="Proteomes" id="UP000257109">
    <property type="component" value="Unassembled WGS sequence"/>
</dbReference>
<proteinExistence type="predicted"/>
<name>A0A371E3F1_MUCPR</name>
<reference evidence="1" key="1">
    <citation type="submission" date="2018-05" db="EMBL/GenBank/DDBJ databases">
        <title>Draft genome of Mucuna pruriens seed.</title>
        <authorList>
            <person name="Nnadi N.E."/>
            <person name="Vos R."/>
            <person name="Hasami M.H."/>
            <person name="Devisetty U.K."/>
            <person name="Aguiy J.C."/>
        </authorList>
    </citation>
    <scope>NUCLEOTIDE SEQUENCE [LARGE SCALE GENOMIC DNA]</scope>
    <source>
        <strain evidence="1">JCA_2017</strain>
    </source>
</reference>
<sequence length="60" mass="7219">MCWIYFLKCKSEATLMFWKFIAHVENQSNFRIQIMRLDIGKDMDRTSTDCPSHSLTKWSE</sequence>
<organism evidence="1 2">
    <name type="scientific">Mucuna pruriens</name>
    <name type="common">Velvet bean</name>
    <name type="synonym">Dolichos pruriens</name>
    <dbReference type="NCBI Taxonomy" id="157652"/>
    <lineage>
        <taxon>Eukaryota</taxon>
        <taxon>Viridiplantae</taxon>
        <taxon>Streptophyta</taxon>
        <taxon>Embryophyta</taxon>
        <taxon>Tracheophyta</taxon>
        <taxon>Spermatophyta</taxon>
        <taxon>Magnoliopsida</taxon>
        <taxon>eudicotyledons</taxon>
        <taxon>Gunneridae</taxon>
        <taxon>Pentapetalae</taxon>
        <taxon>rosids</taxon>
        <taxon>fabids</taxon>
        <taxon>Fabales</taxon>
        <taxon>Fabaceae</taxon>
        <taxon>Papilionoideae</taxon>
        <taxon>50 kb inversion clade</taxon>
        <taxon>NPAAA clade</taxon>
        <taxon>indigoferoid/millettioid clade</taxon>
        <taxon>Phaseoleae</taxon>
        <taxon>Mucuna</taxon>
    </lineage>
</organism>
<dbReference type="EMBL" id="QJKJ01016766">
    <property type="protein sequence ID" value="RDX60570.1"/>
    <property type="molecule type" value="Genomic_DNA"/>
</dbReference>
<comment type="caution">
    <text evidence="1">The sequence shown here is derived from an EMBL/GenBank/DDBJ whole genome shotgun (WGS) entry which is preliminary data.</text>
</comment>
<protein>
    <submittedName>
        <fullName evidence="1">Uncharacterized protein</fullName>
    </submittedName>
</protein>
<evidence type="ECO:0000313" key="2">
    <source>
        <dbReference type="Proteomes" id="UP000257109"/>
    </source>
</evidence>
<feature type="non-terminal residue" evidence="1">
    <location>
        <position position="1"/>
    </location>
</feature>
<evidence type="ECO:0000313" key="1">
    <source>
        <dbReference type="EMBL" id="RDX60570.1"/>
    </source>
</evidence>
<accession>A0A371E3F1</accession>